<reference evidence="1 2" key="1">
    <citation type="submission" date="2020-03" db="EMBL/GenBank/DDBJ databases">
        <title>Genomic Encyclopedia of Type Strains, Phase IV (KMG-IV): sequencing the most valuable type-strain genomes for metagenomic binning, comparative biology and taxonomic classification.</title>
        <authorList>
            <person name="Goeker M."/>
        </authorList>
    </citation>
    <scope>NUCLEOTIDE SEQUENCE [LARGE SCALE GENOMIC DNA]</scope>
    <source>
        <strain evidence="1 2">DSM 7225</strain>
    </source>
</reference>
<keyword evidence="2" id="KW-1185">Reference proteome</keyword>
<dbReference type="RefSeq" id="WP_125976943.1">
    <property type="nucleotide sequence ID" value="NZ_BAAADY010000001.1"/>
</dbReference>
<protein>
    <submittedName>
        <fullName evidence="1">Putative transcriptional regulator</fullName>
    </submittedName>
</protein>
<proteinExistence type="predicted"/>
<dbReference type="AlphaFoldDB" id="A0A7X5XW29"/>
<comment type="caution">
    <text evidence="1">The sequence shown here is derived from an EMBL/GenBank/DDBJ whole genome shotgun (WGS) entry which is preliminary data.</text>
</comment>
<dbReference type="Gene3D" id="6.20.450.20">
    <property type="match status" value="1"/>
</dbReference>
<dbReference type="Proteomes" id="UP000531251">
    <property type="component" value="Unassembled WGS sequence"/>
</dbReference>
<sequence length="60" mass="6735">MTEPRKITADAMPRVVETEAAFRAFLQEGLDAVERGDVVPHAQVMAELDAMIARHRARCR</sequence>
<gene>
    <name evidence="1" type="ORF">GGR89_000347</name>
</gene>
<accession>A0A7X5XW29</accession>
<organism evidence="1 2">
    <name type="scientific">Sphingomonas trueperi</name>
    <dbReference type="NCBI Taxonomy" id="53317"/>
    <lineage>
        <taxon>Bacteria</taxon>
        <taxon>Pseudomonadati</taxon>
        <taxon>Pseudomonadota</taxon>
        <taxon>Alphaproteobacteria</taxon>
        <taxon>Sphingomonadales</taxon>
        <taxon>Sphingomonadaceae</taxon>
        <taxon>Sphingomonas</taxon>
    </lineage>
</organism>
<dbReference type="EMBL" id="JAATJB010000001">
    <property type="protein sequence ID" value="NJB96055.1"/>
    <property type="molecule type" value="Genomic_DNA"/>
</dbReference>
<evidence type="ECO:0000313" key="1">
    <source>
        <dbReference type="EMBL" id="NJB96055.1"/>
    </source>
</evidence>
<evidence type="ECO:0000313" key="2">
    <source>
        <dbReference type="Proteomes" id="UP000531251"/>
    </source>
</evidence>
<name>A0A7X5XW29_9SPHN</name>